<keyword evidence="2" id="KW-1185">Reference proteome</keyword>
<name>A0ABU1QI86_9BACL</name>
<dbReference type="RefSeq" id="WP_068940907.1">
    <property type="nucleotide sequence ID" value="NZ_JAVDUG010000004.1"/>
</dbReference>
<gene>
    <name evidence="1" type="ORF">J2W98_003631</name>
</gene>
<proteinExistence type="predicted"/>
<dbReference type="Proteomes" id="UP001266807">
    <property type="component" value="Unassembled WGS sequence"/>
</dbReference>
<accession>A0ABU1QI86</accession>
<organism evidence="1 2">
    <name type="scientific">Paenibacillus peoriae</name>
    <dbReference type="NCBI Taxonomy" id="59893"/>
    <lineage>
        <taxon>Bacteria</taxon>
        <taxon>Bacillati</taxon>
        <taxon>Bacillota</taxon>
        <taxon>Bacilli</taxon>
        <taxon>Bacillales</taxon>
        <taxon>Paenibacillaceae</taxon>
        <taxon>Paenibacillus</taxon>
    </lineage>
</organism>
<dbReference type="EMBL" id="JAVDUG010000004">
    <property type="protein sequence ID" value="MDR6779351.1"/>
    <property type="molecule type" value="Genomic_DNA"/>
</dbReference>
<protein>
    <recommendedName>
        <fullName evidence="3">Phage-like element PBSX protein XkdF domain-containing protein</fullName>
    </recommendedName>
</protein>
<sequence length="485" mass="54751">METIKFTSNFKIHISDTVDSDTLDAKFIICDFDPNRNDVALTRDTIESWLTTLITKPVVGKIVTTQNGNDFSGHNVKIVAKKDENGNTYQEIEFDTSAFGSFYSASIEEIDGKEHIVANAKIWKRFSQAYDVISRRMSSEEGIKTSWEVQVVESHYEDLDGKQIKYIDNGVFIGHALLGETVAPAYPSSGLINIASKDNTDIENELVNALITDIAFSTKEEEDLKKKQVASLTTRDLHQKVYEALNPKGWNSNPYYSIWEIYPEEHKILAYDIDRDSEDDYLVVTYTVNEDVVSVGDKTETKLSKLISEKTNVNISVNLDDTAKLLSEKELTNKNLSAENEKLISELDVKTSALVEASDKITKLETEISELVPFKQQIEEAEKAQKEAETAQKKEDLKVLATAGDFITKEEIETSEEISRLINELDEKGIKAIIAERFIQKLAQSNENSEKKDTEIEVSATKKNINTDENIYESAQVMSHFLHNK</sequence>
<evidence type="ECO:0000313" key="2">
    <source>
        <dbReference type="Proteomes" id="UP001266807"/>
    </source>
</evidence>
<evidence type="ECO:0008006" key="3">
    <source>
        <dbReference type="Google" id="ProtNLM"/>
    </source>
</evidence>
<reference evidence="1 2" key="1">
    <citation type="submission" date="2023-07" db="EMBL/GenBank/DDBJ databases">
        <title>Sorghum-associated microbial communities from plants grown in Nebraska, USA.</title>
        <authorList>
            <person name="Schachtman D."/>
        </authorList>
    </citation>
    <scope>NUCLEOTIDE SEQUENCE [LARGE SCALE GENOMIC DNA]</scope>
    <source>
        <strain evidence="1 2">BE143</strain>
    </source>
</reference>
<comment type="caution">
    <text evidence="1">The sequence shown here is derived from an EMBL/GenBank/DDBJ whole genome shotgun (WGS) entry which is preliminary data.</text>
</comment>
<evidence type="ECO:0000313" key="1">
    <source>
        <dbReference type="EMBL" id="MDR6779351.1"/>
    </source>
</evidence>